<protein>
    <submittedName>
        <fullName evidence="1">Uncharacterized protein</fullName>
    </submittedName>
</protein>
<name>A0A1Z3HVN9_9CYAN</name>
<organism evidence="1 2">
    <name type="scientific">Halomicronema hongdechloris C2206</name>
    <dbReference type="NCBI Taxonomy" id="1641165"/>
    <lineage>
        <taxon>Bacteria</taxon>
        <taxon>Bacillati</taxon>
        <taxon>Cyanobacteriota</taxon>
        <taxon>Cyanophyceae</taxon>
        <taxon>Nodosilineales</taxon>
        <taxon>Nodosilineaceae</taxon>
        <taxon>Halomicronema</taxon>
    </lineage>
</organism>
<evidence type="ECO:0000313" key="1">
    <source>
        <dbReference type="EMBL" id="ASC74267.1"/>
    </source>
</evidence>
<evidence type="ECO:0000313" key="2">
    <source>
        <dbReference type="Proteomes" id="UP000191901"/>
    </source>
</evidence>
<accession>A0A1Z3HVN9</accession>
<proteinExistence type="predicted"/>
<gene>
    <name evidence="1" type="ORF">XM38_052420</name>
</gene>
<dbReference type="RefSeq" id="WP_088431436.1">
    <property type="nucleotide sequence ID" value="NZ_CP021983.2"/>
</dbReference>
<dbReference type="Proteomes" id="UP000191901">
    <property type="component" value="Chromosome"/>
</dbReference>
<keyword evidence="2" id="KW-1185">Reference proteome</keyword>
<dbReference type="AlphaFoldDB" id="A0A1Z3HVN9"/>
<dbReference type="KEGG" id="hhg:XM38_052420"/>
<sequence length="172" mass="19846">MLDVDKVAAVAQSHSPQELIAALVWQRRFNEFDGQEVITDFAQHPELWKSFLFTKPIYAPDKDGLSFNGILDTLLAMANYRPMSETSILHFIPYPADTLYVLTENQDVLVAQLMDLGKKWRADVVDVCDGNDLEEEEDWEFRDYVALRLRRGLWGKTFGGKQDAVVISFWWD</sequence>
<reference evidence="1 2" key="1">
    <citation type="journal article" date="2016" name="Biochim. Biophys. Acta">
        <title>Characterization of red-shifted phycobilisomes isolated from the chlorophyll f-containing cyanobacterium Halomicronema hongdechloris.</title>
        <authorList>
            <person name="Li Y."/>
            <person name="Lin Y."/>
            <person name="Garvey C.J."/>
            <person name="Birch D."/>
            <person name="Corkery R.W."/>
            <person name="Loughlin P.C."/>
            <person name="Scheer H."/>
            <person name="Willows R.D."/>
            <person name="Chen M."/>
        </authorList>
    </citation>
    <scope>NUCLEOTIDE SEQUENCE [LARGE SCALE GENOMIC DNA]</scope>
    <source>
        <strain evidence="1 2">C2206</strain>
    </source>
</reference>
<dbReference type="EMBL" id="CP021983">
    <property type="protein sequence ID" value="ASC74267.1"/>
    <property type="molecule type" value="Genomic_DNA"/>
</dbReference>
<dbReference type="OrthoDB" id="4552452at2"/>